<evidence type="ECO:0000256" key="6">
    <source>
        <dbReference type="ARBA" id="ARBA00022691"/>
    </source>
</evidence>
<keyword evidence="5" id="KW-0808">Transferase</keyword>
<comment type="catalytic activity">
    <reaction evidence="9">
        <text>4-demethyl-7-[(3S)-3-amino-3-carboxypropyl]wyosine(37) in tRNA(Phe) + S-adenosyl-L-methionine = 7-[(3S)-3-amino-3-carboxypropyl]wyosine(37) in tRNA(Phe) + S-adenosyl-L-homocysteine + H(+)</text>
        <dbReference type="Rhea" id="RHEA:36635"/>
        <dbReference type="Rhea" id="RHEA-COMP:10378"/>
        <dbReference type="Rhea" id="RHEA-COMP:10379"/>
        <dbReference type="ChEBI" id="CHEBI:15378"/>
        <dbReference type="ChEBI" id="CHEBI:57856"/>
        <dbReference type="ChEBI" id="CHEBI:59789"/>
        <dbReference type="ChEBI" id="CHEBI:73543"/>
        <dbReference type="ChEBI" id="CHEBI:73550"/>
        <dbReference type="EC" id="2.1.1.282"/>
    </reaction>
</comment>
<evidence type="ECO:0000259" key="12">
    <source>
        <dbReference type="Pfam" id="PF02676"/>
    </source>
</evidence>
<dbReference type="GO" id="GO:0032259">
    <property type="term" value="P:methylation"/>
    <property type="evidence" value="ECO:0007669"/>
    <property type="project" value="UniProtKB-KW"/>
</dbReference>
<keyword evidence="14" id="KW-1185">Reference proteome</keyword>
<comment type="similarity">
    <text evidence="2">Belongs to the TYW3 family.</text>
</comment>
<keyword evidence="7" id="KW-0819">tRNA processing</keyword>
<protein>
    <recommendedName>
        <fullName evidence="11">tRNA wybutosine-synthesizing protein 3</fullName>
        <ecNumber evidence="3">2.1.1.282</ecNumber>
    </recommendedName>
    <alternativeName>
        <fullName evidence="8">tRNA(Phe) 7-((3-amino-3-carboxypropyl)-4-demethylwyosine(37)-N(4))-methyltransferase</fullName>
    </alternativeName>
</protein>
<reference evidence="13" key="2">
    <citation type="submission" date="2021-01" db="EMBL/GenBank/DDBJ databases">
        <authorList>
            <person name="Schikora-Tamarit M.A."/>
        </authorList>
    </citation>
    <scope>NUCLEOTIDE SEQUENCE</scope>
    <source>
        <strain evidence="13">CBS2887</strain>
    </source>
</reference>
<dbReference type="FunFam" id="3.30.1960.10:FF:000003">
    <property type="entry name" value="tRNA methyltransferase"/>
    <property type="match status" value="1"/>
</dbReference>
<dbReference type="PANTHER" id="PTHR48418:SF1">
    <property type="entry name" value="TRNA WYBUTOSINE-SYNTHESIZING PROTEIN 3"/>
    <property type="match status" value="1"/>
</dbReference>
<sequence>MDPFDQKKKSIVDEIESTLGDIKDASPKGSIDELCIPIIRLINSHQDLVTTSSCSGRVSVFLEGNKVRSNTTESDLTDKMDVKIGGKGDGGNWLFVTHDKNQLTNWWKDYQFNFNRQPSDELPLSTRYILFKFEPLILHIKCRDFKSASLVYQTAMNCGFRESGIGVNNIVAIRISIKLDIPIGYLNENEQHDLFISEEYLRLVTNLSLDRFNENEKKLAQLHKAFDVNIINKVEEKEEKVWESKQERAERMKREGLEKRRLKQLQEEEKLKQLAEQMEIDNKPDQ</sequence>
<comment type="caution">
    <text evidence="13">The sequence shown here is derived from an EMBL/GenBank/DDBJ whole genome shotgun (WGS) entry which is preliminary data.</text>
</comment>
<comment type="function">
    <text evidence="10">S-adenosyl-L-methionine-dependent methyltransferase that acts as a component of the wybutosine biosynthesis pathway. Wybutosine is a hyper modified guanosine with a tricyclic base found at the 3'-position adjacent to the anticodon of eukaryotic phenylalanine tRNA. Probably methylates N-4 position of wybutosine-86 to produce wybutosine-72.</text>
</comment>
<evidence type="ECO:0000256" key="3">
    <source>
        <dbReference type="ARBA" id="ARBA00012750"/>
    </source>
</evidence>
<evidence type="ECO:0000256" key="1">
    <source>
        <dbReference type="ARBA" id="ARBA00004797"/>
    </source>
</evidence>
<name>A0A9P8QCP4_WICPI</name>
<evidence type="ECO:0000256" key="7">
    <source>
        <dbReference type="ARBA" id="ARBA00022694"/>
    </source>
</evidence>
<evidence type="ECO:0000256" key="10">
    <source>
        <dbReference type="ARBA" id="ARBA00058049"/>
    </source>
</evidence>
<proteinExistence type="inferred from homology"/>
<dbReference type="Proteomes" id="UP000774326">
    <property type="component" value="Unassembled WGS sequence"/>
</dbReference>
<dbReference type="Pfam" id="PF02676">
    <property type="entry name" value="TYW3"/>
    <property type="match status" value="1"/>
</dbReference>
<dbReference type="OrthoDB" id="263283at2759"/>
<evidence type="ECO:0000313" key="14">
    <source>
        <dbReference type="Proteomes" id="UP000774326"/>
    </source>
</evidence>
<evidence type="ECO:0000256" key="11">
    <source>
        <dbReference type="ARBA" id="ARBA00069229"/>
    </source>
</evidence>
<evidence type="ECO:0000256" key="2">
    <source>
        <dbReference type="ARBA" id="ARBA00008569"/>
    </source>
</evidence>
<dbReference type="Gene3D" id="3.30.1960.10">
    <property type="entry name" value="tRNA wybutosine-synthesizing-like"/>
    <property type="match status" value="1"/>
</dbReference>
<dbReference type="InterPro" id="IPR003827">
    <property type="entry name" value="tRNA_yW-synthesising"/>
</dbReference>
<dbReference type="EC" id="2.1.1.282" evidence="3"/>
<evidence type="ECO:0000256" key="5">
    <source>
        <dbReference type="ARBA" id="ARBA00022679"/>
    </source>
</evidence>
<dbReference type="AlphaFoldDB" id="A0A9P8QCP4"/>
<keyword evidence="6" id="KW-0949">S-adenosyl-L-methionine</keyword>
<comment type="pathway">
    <text evidence="1">tRNA modification; wybutosine-tRNA(Phe) biosynthesis.</text>
</comment>
<evidence type="ECO:0000313" key="13">
    <source>
        <dbReference type="EMBL" id="KAH3688132.1"/>
    </source>
</evidence>
<dbReference type="SUPFAM" id="SSF111278">
    <property type="entry name" value="SSo0622-like"/>
    <property type="match status" value="1"/>
</dbReference>
<evidence type="ECO:0000256" key="4">
    <source>
        <dbReference type="ARBA" id="ARBA00022603"/>
    </source>
</evidence>
<accession>A0A9P8QCP4</accession>
<keyword evidence="4" id="KW-0489">Methyltransferase</keyword>
<dbReference type="GO" id="GO:0008168">
    <property type="term" value="F:methyltransferase activity"/>
    <property type="evidence" value="ECO:0007669"/>
    <property type="project" value="UniProtKB-KW"/>
</dbReference>
<feature type="domain" description="tRNA wybutosine-synthesizing protein" evidence="12">
    <location>
        <begin position="6"/>
        <end position="226"/>
    </location>
</feature>
<evidence type="ECO:0000256" key="9">
    <source>
        <dbReference type="ARBA" id="ARBA00049202"/>
    </source>
</evidence>
<dbReference type="GO" id="GO:0008033">
    <property type="term" value="P:tRNA processing"/>
    <property type="evidence" value="ECO:0007669"/>
    <property type="project" value="UniProtKB-KW"/>
</dbReference>
<reference evidence="13" key="1">
    <citation type="journal article" date="2021" name="Open Biol.">
        <title>Shared evolutionary footprints suggest mitochondrial oxidative damage underlies multiple complex I losses in fungi.</title>
        <authorList>
            <person name="Schikora-Tamarit M.A."/>
            <person name="Marcet-Houben M."/>
            <person name="Nosek J."/>
            <person name="Gabaldon T."/>
        </authorList>
    </citation>
    <scope>NUCLEOTIDE SEQUENCE</scope>
    <source>
        <strain evidence="13">CBS2887</strain>
    </source>
</reference>
<dbReference type="PANTHER" id="PTHR48418">
    <property type="entry name" value="TRNA WYBUTOSINE-SYNTHESIZING PROTEIN 3"/>
    <property type="match status" value="1"/>
</dbReference>
<gene>
    <name evidence="13" type="ORF">WICPIJ_000903</name>
</gene>
<dbReference type="EMBL" id="JAEUBG010000519">
    <property type="protein sequence ID" value="KAH3688132.1"/>
    <property type="molecule type" value="Genomic_DNA"/>
</dbReference>
<organism evidence="13 14">
    <name type="scientific">Wickerhamomyces pijperi</name>
    <name type="common">Yeast</name>
    <name type="synonym">Pichia pijperi</name>
    <dbReference type="NCBI Taxonomy" id="599730"/>
    <lineage>
        <taxon>Eukaryota</taxon>
        <taxon>Fungi</taxon>
        <taxon>Dikarya</taxon>
        <taxon>Ascomycota</taxon>
        <taxon>Saccharomycotina</taxon>
        <taxon>Saccharomycetes</taxon>
        <taxon>Phaffomycetales</taxon>
        <taxon>Wickerhamomycetaceae</taxon>
        <taxon>Wickerhamomyces</taxon>
    </lineage>
</organism>
<evidence type="ECO:0000256" key="8">
    <source>
        <dbReference type="ARBA" id="ARBA00030554"/>
    </source>
</evidence>
<dbReference type="InterPro" id="IPR036602">
    <property type="entry name" value="tRNA_yW-synthesising-like_sf"/>
</dbReference>